<keyword evidence="2 7" id="KW-0963">Cytoplasm</keyword>
<evidence type="ECO:0000256" key="2">
    <source>
        <dbReference type="ARBA" id="ARBA00022490"/>
    </source>
</evidence>
<dbReference type="Gene3D" id="1.10.1740.110">
    <property type="match status" value="1"/>
</dbReference>
<accession>A0A1G6J9X5</accession>
<feature type="site" description="Important for acyl-CoA specificity" evidence="7">
    <location>
        <position position="323"/>
    </location>
</feature>
<evidence type="ECO:0000256" key="4">
    <source>
        <dbReference type="ARBA" id="ARBA00022679"/>
    </source>
</evidence>
<keyword evidence="11" id="KW-1185">Reference proteome</keyword>
<comment type="caution">
    <text evidence="7">Lacks conserved residue(s) required for the propagation of feature annotation.</text>
</comment>
<dbReference type="PIRSF" id="PIRSF000443">
    <property type="entry name" value="Homoser_Ac_trans"/>
    <property type="match status" value="1"/>
</dbReference>
<gene>
    <name evidence="7" type="primary">metXS</name>
    <name evidence="10" type="ORF">SAMN05421733_11051</name>
</gene>
<dbReference type="InterPro" id="IPR008220">
    <property type="entry name" value="HAT_MetX-like"/>
</dbReference>
<comment type="pathway">
    <text evidence="7">Amino-acid biosynthesis; L-methionine biosynthesis via de novo pathway; O-succinyl-L-homoserine from L-homoserine: step 1/1.</text>
</comment>
<dbReference type="SUPFAM" id="SSF53474">
    <property type="entry name" value="alpha/beta-Hydrolases"/>
    <property type="match status" value="1"/>
</dbReference>
<dbReference type="NCBIfam" id="NF001209">
    <property type="entry name" value="PRK00175.1"/>
    <property type="match status" value="1"/>
</dbReference>
<dbReference type="PANTHER" id="PTHR32268:SF11">
    <property type="entry name" value="HOMOSERINE O-ACETYLTRANSFERASE"/>
    <property type="match status" value="1"/>
</dbReference>
<dbReference type="RefSeq" id="WP_092749424.1">
    <property type="nucleotide sequence ID" value="NZ_FMYL01000010.1"/>
</dbReference>
<evidence type="ECO:0000256" key="7">
    <source>
        <dbReference type="HAMAP-Rule" id="MF_00296"/>
    </source>
</evidence>
<evidence type="ECO:0000256" key="1">
    <source>
        <dbReference type="ARBA" id="ARBA00011738"/>
    </source>
</evidence>
<name>A0A1G6J9X5_9GAMM</name>
<dbReference type="OrthoDB" id="9800754at2"/>
<feature type="active site" evidence="7 8">
    <location>
        <position position="354"/>
    </location>
</feature>
<dbReference type="FunFam" id="1.10.1740.110:FF:000001">
    <property type="entry name" value="Homoserine O-acetyltransferase"/>
    <property type="match status" value="1"/>
</dbReference>
<dbReference type="Gene3D" id="3.40.50.1820">
    <property type="entry name" value="alpha/beta hydrolase"/>
    <property type="match status" value="1"/>
</dbReference>
<keyword evidence="4 7" id="KW-0808">Transferase</keyword>
<dbReference type="PANTHER" id="PTHR32268">
    <property type="entry name" value="HOMOSERINE O-ACETYLTRANSFERASE"/>
    <property type="match status" value="1"/>
</dbReference>
<evidence type="ECO:0000256" key="5">
    <source>
        <dbReference type="ARBA" id="ARBA00023167"/>
    </source>
</evidence>
<dbReference type="EMBL" id="FMYL01000010">
    <property type="protein sequence ID" value="SDC14686.1"/>
    <property type="molecule type" value="Genomic_DNA"/>
</dbReference>
<comment type="catalytic activity">
    <reaction evidence="7">
        <text>L-homoserine + succinyl-CoA = O-succinyl-L-homoserine + CoA</text>
        <dbReference type="Rhea" id="RHEA:22008"/>
        <dbReference type="ChEBI" id="CHEBI:57287"/>
        <dbReference type="ChEBI" id="CHEBI:57292"/>
        <dbReference type="ChEBI" id="CHEBI:57476"/>
        <dbReference type="ChEBI" id="CHEBI:57661"/>
        <dbReference type="EC" id="2.3.1.46"/>
    </reaction>
</comment>
<evidence type="ECO:0000256" key="8">
    <source>
        <dbReference type="PIRSR" id="PIRSR000443-1"/>
    </source>
</evidence>
<comment type="function">
    <text evidence="7">Transfers a succinyl group from succinyl-CoA to L-homoserine, forming succinyl-L-homoserine.</text>
</comment>
<dbReference type="EC" id="2.3.1.46" evidence="7"/>
<dbReference type="Proteomes" id="UP000242501">
    <property type="component" value="Unassembled WGS sequence"/>
</dbReference>
<keyword evidence="3 7" id="KW-0028">Amino-acid biosynthesis</keyword>
<organism evidence="10 11">
    <name type="scientific">Acinetobacter boissieri</name>
    <dbReference type="NCBI Taxonomy" id="1219383"/>
    <lineage>
        <taxon>Bacteria</taxon>
        <taxon>Pseudomonadati</taxon>
        <taxon>Pseudomonadota</taxon>
        <taxon>Gammaproteobacteria</taxon>
        <taxon>Moraxellales</taxon>
        <taxon>Moraxellaceae</taxon>
        <taxon>Acinetobacter</taxon>
    </lineage>
</organism>
<dbReference type="GO" id="GO:0009092">
    <property type="term" value="P:homoserine metabolic process"/>
    <property type="evidence" value="ECO:0007669"/>
    <property type="project" value="TreeGrafter"/>
</dbReference>
<dbReference type="AlphaFoldDB" id="A0A1G6J9X5"/>
<dbReference type="GO" id="GO:0005737">
    <property type="term" value="C:cytoplasm"/>
    <property type="evidence" value="ECO:0007669"/>
    <property type="project" value="UniProtKB-SubCell"/>
</dbReference>
<reference evidence="11" key="1">
    <citation type="submission" date="2016-09" db="EMBL/GenBank/DDBJ databases">
        <authorList>
            <person name="Varghese N."/>
            <person name="Submissions S."/>
        </authorList>
    </citation>
    <scope>NUCLEOTIDE SEQUENCE [LARGE SCALE GENOMIC DNA]</scope>
    <source>
        <strain evidence="11">ANC 4422</strain>
    </source>
</reference>
<comment type="subunit">
    <text evidence="1 7">Homodimer.</text>
</comment>
<dbReference type="GO" id="GO:0004414">
    <property type="term" value="F:homoserine O-acetyltransferase activity"/>
    <property type="evidence" value="ECO:0007669"/>
    <property type="project" value="TreeGrafter"/>
</dbReference>
<dbReference type="GO" id="GO:0008899">
    <property type="term" value="F:homoserine O-succinyltransferase activity"/>
    <property type="evidence" value="ECO:0007669"/>
    <property type="project" value="UniProtKB-UniRule"/>
</dbReference>
<proteinExistence type="inferred from homology"/>
<feature type="active site" description="Nucleophile" evidence="7 8">
    <location>
        <position position="156"/>
    </location>
</feature>
<feature type="binding site" evidence="7">
    <location>
        <position position="226"/>
    </location>
    <ligand>
        <name>substrate</name>
    </ligand>
</feature>
<dbReference type="STRING" id="1219383.SAMN05421733_11051"/>
<feature type="domain" description="AB hydrolase-1" evidence="9">
    <location>
        <begin position="49"/>
        <end position="343"/>
    </location>
</feature>
<feature type="binding site" evidence="7">
    <location>
        <position position="355"/>
    </location>
    <ligand>
        <name>substrate</name>
    </ligand>
</feature>
<keyword evidence="5 7" id="KW-0486">Methionine biosynthesis</keyword>
<evidence type="ECO:0000313" key="11">
    <source>
        <dbReference type="Proteomes" id="UP000242501"/>
    </source>
</evidence>
<feature type="active site" evidence="7 8">
    <location>
        <position position="321"/>
    </location>
</feature>
<dbReference type="NCBIfam" id="TIGR01392">
    <property type="entry name" value="homoserO_Ac_trn"/>
    <property type="match status" value="1"/>
</dbReference>
<comment type="similarity">
    <text evidence="7">Belongs to the AB hydrolase superfamily. MetX family.</text>
</comment>
<sequence>MSFASDSVGLVTPKKYTFEEPLELECGRVLPRFELMVETYGTLNADRSNAILLCHALSGHHHAAGYHSEDDKKPGWWDACIGPGKAIDTNHFFVVALNNIGGCHGSTGPISPNPDNNNMPYGPDFPLVTVRDWVRTHAMLSDQMGIQKWYAIVGGSLGGMQALQWSVDYPDRLERCVIIASAPKLSAQNIAFNEVARQSILSDPDFHDGYYLANDSYPRRGLILARMVGHITYLSEEAMKQKFGRDLKSGKFMYGFDVEFQVESYLRYQGERFSQNFDANTYLIMTKALDYFDPSREFNSSLTEAMKNTQCRFLVVSFTTDWRFSPERSEEIVNALITNNKPVSYLDINAKQGHDSFLFPIPLYVNTLRAFLGGEALLNEKTAQQGEIS</sequence>
<comment type="subcellular location">
    <subcellularLocation>
        <location evidence="7">Cytoplasm</location>
    </subcellularLocation>
</comment>
<dbReference type="GO" id="GO:0009086">
    <property type="term" value="P:methionine biosynthetic process"/>
    <property type="evidence" value="ECO:0007669"/>
    <property type="project" value="UniProtKB-UniRule"/>
</dbReference>
<protein>
    <recommendedName>
        <fullName evidence="7">Homoserine O-succinyltransferase</fullName>
        <shortName evidence="7">HST</shortName>
        <ecNumber evidence="7">2.3.1.46</ecNumber>
    </recommendedName>
    <alternativeName>
        <fullName evidence="7">Homoserine transsuccinylase</fullName>
        <shortName evidence="7">HTS</shortName>
    </alternativeName>
</protein>
<dbReference type="InterPro" id="IPR000073">
    <property type="entry name" value="AB_hydrolase_1"/>
</dbReference>
<evidence type="ECO:0000256" key="3">
    <source>
        <dbReference type="ARBA" id="ARBA00022605"/>
    </source>
</evidence>
<keyword evidence="6 7" id="KW-0012">Acyltransferase</keyword>
<dbReference type="InterPro" id="IPR029058">
    <property type="entry name" value="AB_hydrolase_fold"/>
</dbReference>
<dbReference type="UniPathway" id="UPA00051">
    <property type="reaction ID" value="UER00075"/>
</dbReference>
<evidence type="ECO:0000256" key="6">
    <source>
        <dbReference type="ARBA" id="ARBA00023315"/>
    </source>
</evidence>
<dbReference type="HAMAP" id="MF_00296">
    <property type="entry name" value="MetX_acyltransf"/>
    <property type="match status" value="1"/>
</dbReference>
<evidence type="ECO:0000313" key="10">
    <source>
        <dbReference type="EMBL" id="SDC14686.1"/>
    </source>
</evidence>
<dbReference type="Pfam" id="PF00561">
    <property type="entry name" value="Abhydrolase_1"/>
    <property type="match status" value="1"/>
</dbReference>
<evidence type="ECO:0000259" key="9">
    <source>
        <dbReference type="Pfam" id="PF00561"/>
    </source>
</evidence>